<dbReference type="Pfam" id="PF00899">
    <property type="entry name" value="ThiF"/>
    <property type="match status" value="1"/>
</dbReference>
<dbReference type="GO" id="GO:0061503">
    <property type="term" value="F:tRNA threonylcarbamoyladenosine dehydratase"/>
    <property type="evidence" value="ECO:0007669"/>
    <property type="project" value="TreeGrafter"/>
</dbReference>
<name>A0A6V2B588_9STRA</name>
<dbReference type="InterPro" id="IPR035985">
    <property type="entry name" value="Ubiquitin-activating_enz"/>
</dbReference>
<dbReference type="AlphaFoldDB" id="A0A6V2B588"/>
<dbReference type="GO" id="GO:0008641">
    <property type="term" value="F:ubiquitin-like modifier activating enzyme activity"/>
    <property type="evidence" value="ECO:0007669"/>
    <property type="project" value="InterPro"/>
</dbReference>
<dbReference type="GO" id="GO:0061504">
    <property type="term" value="P:cyclic threonylcarbamoyladenosine biosynthetic process"/>
    <property type="evidence" value="ECO:0007669"/>
    <property type="project" value="TreeGrafter"/>
</dbReference>
<feature type="domain" description="THIF-type NAD/FAD binding fold" evidence="1">
    <location>
        <begin position="18"/>
        <end position="121"/>
    </location>
</feature>
<dbReference type="Gene3D" id="3.40.50.720">
    <property type="entry name" value="NAD(P)-binding Rossmann-like Domain"/>
    <property type="match status" value="1"/>
</dbReference>
<reference evidence="2" key="1">
    <citation type="submission" date="2021-01" db="EMBL/GenBank/DDBJ databases">
        <authorList>
            <person name="Corre E."/>
            <person name="Pelletier E."/>
            <person name="Niang G."/>
            <person name="Scheremetjew M."/>
            <person name="Finn R."/>
            <person name="Kale V."/>
            <person name="Holt S."/>
            <person name="Cochrane G."/>
            <person name="Meng A."/>
            <person name="Brown T."/>
            <person name="Cohen L."/>
        </authorList>
    </citation>
    <scope>NUCLEOTIDE SEQUENCE</scope>
    <source>
        <strain evidence="2">GSO104</strain>
    </source>
</reference>
<proteinExistence type="predicted"/>
<dbReference type="PANTHER" id="PTHR43267">
    <property type="entry name" value="TRNA THREONYLCARBAMOYLADENOSINE DEHYDRATASE"/>
    <property type="match status" value="1"/>
</dbReference>
<dbReference type="SUPFAM" id="SSF69572">
    <property type="entry name" value="Activating enzymes of the ubiquitin-like proteins"/>
    <property type="match status" value="1"/>
</dbReference>
<gene>
    <name evidence="2" type="ORF">DBRI00130_LOCUS3486</name>
</gene>
<accession>A0A6V2B588</accession>
<dbReference type="InterPro" id="IPR000594">
    <property type="entry name" value="ThiF_NAD_FAD-bd"/>
</dbReference>
<evidence type="ECO:0000259" key="1">
    <source>
        <dbReference type="Pfam" id="PF00899"/>
    </source>
</evidence>
<dbReference type="PANTHER" id="PTHR43267:SF1">
    <property type="entry name" value="TRNA THREONYLCARBAMOYLADENOSINE DEHYDRATASE"/>
    <property type="match status" value="1"/>
</dbReference>
<organism evidence="2">
    <name type="scientific">Ditylum brightwellii</name>
    <dbReference type="NCBI Taxonomy" id="49249"/>
    <lineage>
        <taxon>Eukaryota</taxon>
        <taxon>Sar</taxon>
        <taxon>Stramenopiles</taxon>
        <taxon>Ochrophyta</taxon>
        <taxon>Bacillariophyta</taxon>
        <taxon>Mediophyceae</taxon>
        <taxon>Lithodesmiophycidae</taxon>
        <taxon>Lithodesmiales</taxon>
        <taxon>Lithodesmiaceae</taxon>
        <taxon>Ditylum</taxon>
    </lineage>
</organism>
<dbReference type="InterPro" id="IPR045886">
    <property type="entry name" value="ThiF/MoeB/HesA"/>
</dbReference>
<sequence length="145" mass="16062">MEASNKVSESQSPHLDIIDRLTKSTVAVVGLGGVGSWAAEALCRSGIGNIILIDLDEICISNTNRQLHALESTVGKSKIDEMKSRLLDINPCCNITTIHDFVSTSPWRNFHRNEHLLGPVGTIFDLESYHFIGHIFVFCYLPDHS</sequence>
<evidence type="ECO:0000313" key="2">
    <source>
        <dbReference type="EMBL" id="CAE4585006.1"/>
    </source>
</evidence>
<protein>
    <recommendedName>
        <fullName evidence="1">THIF-type NAD/FAD binding fold domain-containing protein</fullName>
    </recommendedName>
</protein>
<dbReference type="EMBL" id="HBNS01004299">
    <property type="protein sequence ID" value="CAE4585006.1"/>
    <property type="molecule type" value="Transcribed_RNA"/>
</dbReference>